<dbReference type="KEGG" id="nli:G3M70_08090"/>
<dbReference type="EMBL" id="CP048685">
    <property type="protein sequence ID" value="QPJ61838.1"/>
    <property type="molecule type" value="Genomic_DNA"/>
</dbReference>
<reference evidence="1 2" key="1">
    <citation type="submission" date="2020-02" db="EMBL/GenBank/DDBJ databases">
        <title>Genomic and physiological characterization of two novel Nitrospinaceae genera.</title>
        <authorList>
            <person name="Mueller A.J."/>
            <person name="Jung M.-Y."/>
            <person name="Strachan C.R."/>
            <person name="Herbold C.W."/>
            <person name="Kirkegaard R.H."/>
            <person name="Daims H."/>
        </authorList>
    </citation>
    <scope>NUCLEOTIDE SEQUENCE [LARGE SCALE GENOMIC DNA]</scope>
    <source>
        <strain evidence="1">EB</strain>
    </source>
</reference>
<organism evidence="1 2">
    <name type="scientific">Candidatus Nitronauta litoralis</name>
    <dbReference type="NCBI Taxonomy" id="2705533"/>
    <lineage>
        <taxon>Bacteria</taxon>
        <taxon>Pseudomonadati</taxon>
        <taxon>Nitrospinota/Tectimicrobiota group</taxon>
        <taxon>Nitrospinota</taxon>
        <taxon>Nitrospinia</taxon>
        <taxon>Nitrospinales</taxon>
        <taxon>Nitrospinaceae</taxon>
        <taxon>Candidatus Nitronauta</taxon>
    </lineage>
</organism>
<protein>
    <submittedName>
        <fullName evidence="1">Uncharacterized protein</fullName>
    </submittedName>
</protein>
<accession>A0A7T0BVV6</accession>
<sequence>MTPFGQLKLEVMARGVIPDEGVRRAAVQGIEGSAELKEISFVLAEDLFVSSHIGNVGGDAFPLSWQNDHPVLYAHDKQHSVSLLPRPRFFRQLQTPSGAVTGDISIDGYCLNIYIKALPQEKKLSRAESQVLSWVRSAFDEGSACFIQINMDYCESADRGFHFLEPLVRAIKKNFRTFVALRGFAPEDLTGLDRVYASGVDVLILPLEGFSRSAQLEEIMPSEHGHRALEYAAGVFPQGSVMTELNYDASKLDLLYNKIDLLTQKNILPLMILPTDGITGDDFESFRDVVDQLEQSAARQRLPLKWLFPSVRHASALDASFYTDAPAKAKLALRPIYKSTLGKTASEGFAALRRALRVKNISDSYESSGL</sequence>
<dbReference type="AlphaFoldDB" id="A0A7T0BVV6"/>
<gene>
    <name evidence="1" type="ORF">G3M70_08090</name>
</gene>
<proteinExistence type="predicted"/>
<dbReference type="Proteomes" id="UP000594688">
    <property type="component" value="Chromosome"/>
</dbReference>
<evidence type="ECO:0000313" key="1">
    <source>
        <dbReference type="EMBL" id="QPJ61838.1"/>
    </source>
</evidence>
<evidence type="ECO:0000313" key="2">
    <source>
        <dbReference type="Proteomes" id="UP000594688"/>
    </source>
</evidence>
<name>A0A7T0BVV6_9BACT</name>